<dbReference type="InterPro" id="IPR019523">
    <property type="entry name" value="Prot_Pase1_reg-su15A/B_C"/>
</dbReference>
<name>A0A8T0AZM6_SILME</name>
<dbReference type="AlphaFoldDB" id="A0A8T0AZM6"/>
<evidence type="ECO:0000256" key="1">
    <source>
        <dbReference type="ARBA" id="ARBA00010161"/>
    </source>
</evidence>
<proteinExistence type="inferred from homology"/>
<protein>
    <recommendedName>
        <fullName evidence="2">Protein phosphatase 1 regulatory subunit 15A/B C-terminal domain-containing protein</fullName>
    </recommendedName>
</protein>
<dbReference type="OrthoDB" id="5976067at2759"/>
<dbReference type="Proteomes" id="UP000606274">
    <property type="component" value="Unassembled WGS sequence"/>
</dbReference>
<dbReference type="InterPro" id="IPR051254">
    <property type="entry name" value="PPP1R15"/>
</dbReference>
<sequence length="485" mass="55910">MESMFGRARERTAMQLFSHSGMVLLPWTRQILIVLWENFRLILQVICCSVMAVFQMFRFEVHLRITDDTGEHIQHMTNAHHDTEGFLLSSLFESNKNVVVAGQSSSSRFNKDPFNLNSHSRSVLSNHVNDNFCCSLVDNLVSCATDCLNSKDDVYVGEQFEWKHSFDWNFNADLDSKADEECVRYLYSKDIQKQCDCCAGLKCNLSWLKSKSQSSDSEISWGSSDSSSIDMEREDSDGLWDLLRYSNDPYHPLHFTACISSAIARRTQTGSSQQRNEITSTLSSVSCCSDSIEQGNKETVNSEDEEEALWKSLSRDDDPYHPLNFRASLNSAHTIRDCLEKSHKISREHTSTRYPKPFLMQRQLISHRCPQLCVEKPVKVPWKRSINKIVDASMTKTKNISTVKKVKFSSVVQIHKMKAWSFALQASRKGPWEEHARDRDRFQRRILETEQAIGHCFMPSHRDKFLIYHQSILSQCVPERLSNFN</sequence>
<reference evidence="3" key="1">
    <citation type="submission" date="2020-08" db="EMBL/GenBank/DDBJ databases">
        <title>Chromosome-level assembly of Southern catfish (Silurus meridionalis) provides insights into visual adaptation to the nocturnal and benthic lifestyles.</title>
        <authorList>
            <person name="Zhang Y."/>
            <person name="Wang D."/>
            <person name="Peng Z."/>
        </authorList>
    </citation>
    <scope>NUCLEOTIDE SEQUENCE</scope>
    <source>
        <strain evidence="3">SWU-2019-XX</strain>
        <tissue evidence="3">Muscle</tissue>
    </source>
</reference>
<dbReference type="EMBL" id="JABFDY010000013">
    <property type="protein sequence ID" value="KAF7699147.1"/>
    <property type="molecule type" value="Genomic_DNA"/>
</dbReference>
<dbReference type="GO" id="GO:0000164">
    <property type="term" value="C:protein phosphatase type 1 complex"/>
    <property type="evidence" value="ECO:0007669"/>
    <property type="project" value="TreeGrafter"/>
</dbReference>
<evidence type="ECO:0000313" key="3">
    <source>
        <dbReference type="EMBL" id="KAF7699147.1"/>
    </source>
</evidence>
<evidence type="ECO:0000313" key="4">
    <source>
        <dbReference type="Proteomes" id="UP000606274"/>
    </source>
</evidence>
<dbReference type="GO" id="GO:0019888">
    <property type="term" value="F:protein phosphatase regulator activity"/>
    <property type="evidence" value="ECO:0007669"/>
    <property type="project" value="TreeGrafter"/>
</dbReference>
<dbReference type="GO" id="GO:0005783">
    <property type="term" value="C:endoplasmic reticulum"/>
    <property type="evidence" value="ECO:0007669"/>
    <property type="project" value="TreeGrafter"/>
</dbReference>
<keyword evidence="4" id="KW-1185">Reference proteome</keyword>
<dbReference type="GO" id="GO:0034976">
    <property type="term" value="P:response to endoplasmic reticulum stress"/>
    <property type="evidence" value="ECO:0007669"/>
    <property type="project" value="TreeGrafter"/>
</dbReference>
<dbReference type="Pfam" id="PF10488">
    <property type="entry name" value="PP1c_bdg"/>
    <property type="match status" value="1"/>
</dbReference>
<accession>A0A8T0AZM6</accession>
<evidence type="ECO:0000259" key="2">
    <source>
        <dbReference type="Pfam" id="PF10488"/>
    </source>
</evidence>
<organism evidence="3 4">
    <name type="scientific">Silurus meridionalis</name>
    <name type="common">Southern catfish</name>
    <name type="synonym">Silurus soldatovi meridionalis</name>
    <dbReference type="NCBI Taxonomy" id="175797"/>
    <lineage>
        <taxon>Eukaryota</taxon>
        <taxon>Metazoa</taxon>
        <taxon>Chordata</taxon>
        <taxon>Craniata</taxon>
        <taxon>Vertebrata</taxon>
        <taxon>Euteleostomi</taxon>
        <taxon>Actinopterygii</taxon>
        <taxon>Neopterygii</taxon>
        <taxon>Teleostei</taxon>
        <taxon>Ostariophysi</taxon>
        <taxon>Siluriformes</taxon>
        <taxon>Siluridae</taxon>
        <taxon>Silurus</taxon>
    </lineage>
</organism>
<feature type="domain" description="Protein phosphatase 1 regulatory subunit 15A/B C-terminal" evidence="2">
    <location>
        <begin position="293"/>
        <end position="465"/>
    </location>
</feature>
<gene>
    <name evidence="3" type="ORF">HF521_003889</name>
</gene>
<dbReference type="PANTHER" id="PTHR16489:SF11">
    <property type="entry name" value="PROTEIN PHOSPHATASE 1 REGULATORY SUBUNIT 15B"/>
    <property type="match status" value="1"/>
</dbReference>
<dbReference type="PANTHER" id="PTHR16489">
    <property type="entry name" value="GH11727P"/>
    <property type="match status" value="1"/>
</dbReference>
<comment type="similarity">
    <text evidence="1">Belongs to the PPP1R15 family.</text>
</comment>
<dbReference type="GO" id="GO:0051246">
    <property type="term" value="P:regulation of protein metabolic process"/>
    <property type="evidence" value="ECO:0007669"/>
    <property type="project" value="UniProtKB-ARBA"/>
</dbReference>
<comment type="caution">
    <text evidence="3">The sequence shown here is derived from an EMBL/GenBank/DDBJ whole genome shotgun (WGS) entry which is preliminary data.</text>
</comment>